<evidence type="ECO:0000313" key="3">
    <source>
        <dbReference type="Proteomes" id="UP000236754"/>
    </source>
</evidence>
<dbReference type="OrthoDB" id="4307708at2"/>
<proteinExistence type="predicted"/>
<reference evidence="2 3" key="1">
    <citation type="submission" date="2016-10" db="EMBL/GenBank/DDBJ databases">
        <authorList>
            <person name="de Groot N.N."/>
        </authorList>
    </citation>
    <scope>NUCLEOTIDE SEQUENCE [LARGE SCALE GENOMIC DNA]</scope>
    <source>
        <strain evidence="2 3">CGMCC 4.2023</strain>
    </source>
</reference>
<keyword evidence="3" id="KW-1185">Reference proteome</keyword>
<accession>A0A1H6BU78</accession>
<dbReference type="Proteomes" id="UP000236754">
    <property type="component" value="Unassembled WGS sequence"/>
</dbReference>
<feature type="compositionally biased region" description="Basic and acidic residues" evidence="1">
    <location>
        <begin position="26"/>
        <end position="39"/>
    </location>
</feature>
<name>A0A1H6BU78_9ACTN</name>
<dbReference type="AlphaFoldDB" id="A0A1H6BU78"/>
<feature type="region of interest" description="Disordered" evidence="1">
    <location>
        <begin position="23"/>
        <end position="58"/>
    </location>
</feature>
<protein>
    <submittedName>
        <fullName evidence="2">Uncharacterized protein</fullName>
    </submittedName>
</protein>
<evidence type="ECO:0000313" key="2">
    <source>
        <dbReference type="EMBL" id="SEG64213.1"/>
    </source>
</evidence>
<evidence type="ECO:0000256" key="1">
    <source>
        <dbReference type="SAM" id="MobiDB-lite"/>
    </source>
</evidence>
<dbReference type="RefSeq" id="WP_160145057.1">
    <property type="nucleotide sequence ID" value="NZ_FNVU01000007.1"/>
</dbReference>
<sequence>MKQWFGKAFRAVRETVSGRRRVARYSHPDAHRAGGRDMDAGITHHYRPGPRIPGGPSH</sequence>
<organism evidence="2 3">
    <name type="scientific">Actinacidiphila yanglinensis</name>
    <dbReference type="NCBI Taxonomy" id="310779"/>
    <lineage>
        <taxon>Bacteria</taxon>
        <taxon>Bacillati</taxon>
        <taxon>Actinomycetota</taxon>
        <taxon>Actinomycetes</taxon>
        <taxon>Kitasatosporales</taxon>
        <taxon>Streptomycetaceae</taxon>
        <taxon>Actinacidiphila</taxon>
    </lineage>
</organism>
<dbReference type="EMBL" id="FNVU01000007">
    <property type="protein sequence ID" value="SEG64213.1"/>
    <property type="molecule type" value="Genomic_DNA"/>
</dbReference>
<gene>
    <name evidence="2" type="ORF">SAMN05216223_107239</name>
</gene>